<comment type="similarity">
    <text evidence="1">Belongs to the LOR family.</text>
</comment>
<accession>A0ABU9LLY7</accession>
<dbReference type="InterPro" id="IPR007612">
    <property type="entry name" value="LOR"/>
</dbReference>
<dbReference type="Pfam" id="PF04525">
    <property type="entry name" value="LOR"/>
    <property type="match status" value="1"/>
</dbReference>
<comment type="caution">
    <text evidence="2">The sequence shown here is derived from an EMBL/GenBank/DDBJ whole genome shotgun (WGS) entry which is preliminary data.</text>
</comment>
<evidence type="ECO:0000313" key="2">
    <source>
        <dbReference type="EMBL" id="MEL5989007.1"/>
    </source>
</evidence>
<evidence type="ECO:0000313" key="3">
    <source>
        <dbReference type="Proteomes" id="UP001398420"/>
    </source>
</evidence>
<keyword evidence="3" id="KW-1185">Reference proteome</keyword>
<evidence type="ECO:0000256" key="1">
    <source>
        <dbReference type="ARBA" id="ARBA00005437"/>
    </source>
</evidence>
<sequence>MKKLYMKQKVLSLNSKFTVKNEAEEDVYRVEGSFLRIPKKFSIINRQQQEVALVTKKVFSFLPRFFVEVEGQEVLTIKKEFSFFKAKYSIEGHGIEVNGNWWDMNFEVYQNRTCIGSVRQKWFSWGDSYEIEVLDEAMEIILVAIVVAIDCVKADDRAAAASTSV</sequence>
<dbReference type="EMBL" id="JBCEWA010000008">
    <property type="protein sequence ID" value="MEL5989007.1"/>
    <property type="molecule type" value="Genomic_DNA"/>
</dbReference>
<dbReference type="InterPro" id="IPR025659">
    <property type="entry name" value="Tubby-like_C"/>
</dbReference>
<dbReference type="Gene3D" id="2.40.160.200">
    <property type="entry name" value="LURP1-related"/>
    <property type="match status" value="1"/>
</dbReference>
<dbReference type="SUPFAM" id="SSF54518">
    <property type="entry name" value="Tubby C-terminal domain-like"/>
    <property type="match status" value="1"/>
</dbReference>
<dbReference type="Proteomes" id="UP001398420">
    <property type="component" value="Unassembled WGS sequence"/>
</dbReference>
<dbReference type="RefSeq" id="WP_087682015.1">
    <property type="nucleotide sequence ID" value="NZ_JAWVOH010000007.1"/>
</dbReference>
<organism evidence="2 3">
    <name type="scientific">Kurthia gibsonii</name>
    <dbReference type="NCBI Taxonomy" id="33946"/>
    <lineage>
        <taxon>Bacteria</taxon>
        <taxon>Bacillati</taxon>
        <taxon>Bacillota</taxon>
        <taxon>Bacilli</taxon>
        <taxon>Bacillales</taxon>
        <taxon>Caryophanaceae</taxon>
        <taxon>Kurthia</taxon>
    </lineage>
</organism>
<reference evidence="2 3" key="1">
    <citation type="submission" date="2024-04" db="EMBL/GenBank/DDBJ databases">
        <authorList>
            <person name="Wu Y.S."/>
            <person name="Zhang L."/>
        </authorList>
    </citation>
    <scope>NUCLEOTIDE SEQUENCE [LARGE SCALE GENOMIC DNA]</scope>
    <source>
        <strain evidence="2 3">KG-01</strain>
    </source>
</reference>
<gene>
    <name evidence="2" type="ORF">AAF454_11395</name>
</gene>
<dbReference type="InterPro" id="IPR038595">
    <property type="entry name" value="LOR_sf"/>
</dbReference>
<protein>
    <submittedName>
        <fullName evidence="2">LURP-one-related family protein</fullName>
    </submittedName>
</protein>
<name>A0ABU9LLY7_9BACL</name>
<proteinExistence type="inferred from homology"/>